<feature type="domain" description="Alanine racemase C-terminal" evidence="11">
    <location>
        <begin position="250"/>
        <end position="374"/>
    </location>
</feature>
<dbReference type="InterPro" id="IPR029066">
    <property type="entry name" value="PLP-binding_barrel"/>
</dbReference>
<dbReference type="InterPro" id="IPR001608">
    <property type="entry name" value="Ala_racemase_N"/>
</dbReference>
<dbReference type="AlphaFoldDB" id="I2NEG4"/>
<dbReference type="InterPro" id="IPR009006">
    <property type="entry name" value="Ala_racemase/Decarboxylase_C"/>
</dbReference>
<dbReference type="PANTHER" id="PTHR30511:SF4">
    <property type="entry name" value="ALANINE RACEMASE, BIOSYNTHETIC"/>
    <property type="match status" value="1"/>
</dbReference>
<comment type="function">
    <text evidence="8">Catalyzes the interconversion of L-alanine and D-alanine. May also act on other amino acids.</text>
</comment>
<evidence type="ECO:0000256" key="10">
    <source>
        <dbReference type="PIRSR" id="PIRSR600821-52"/>
    </source>
</evidence>
<dbReference type="EC" id="5.1.1.1" evidence="4 8"/>
<keyword evidence="6 8" id="KW-0413">Isomerase</keyword>
<evidence type="ECO:0000256" key="9">
    <source>
        <dbReference type="PIRSR" id="PIRSR600821-50"/>
    </source>
</evidence>
<dbReference type="GO" id="GO:0030170">
    <property type="term" value="F:pyridoxal phosphate binding"/>
    <property type="evidence" value="ECO:0007669"/>
    <property type="project" value="UniProtKB-UniRule"/>
</dbReference>
<dbReference type="CDD" id="cd06827">
    <property type="entry name" value="PLPDE_III_AR_proteobact"/>
    <property type="match status" value="1"/>
</dbReference>
<dbReference type="GO" id="GO:0005829">
    <property type="term" value="C:cytosol"/>
    <property type="evidence" value="ECO:0007669"/>
    <property type="project" value="TreeGrafter"/>
</dbReference>
<dbReference type="OrthoDB" id="9813814at2"/>
<evidence type="ECO:0000313" key="12">
    <source>
        <dbReference type="EMBL" id="EIG24225.1"/>
    </source>
</evidence>
<evidence type="ECO:0000259" key="11">
    <source>
        <dbReference type="SMART" id="SM01005"/>
    </source>
</evidence>
<keyword evidence="5 8" id="KW-0663">Pyridoxal phosphate</keyword>
<dbReference type="RefSeq" id="WP_005709672.1">
    <property type="nucleotide sequence ID" value="NZ_AJMU01000069.1"/>
</dbReference>
<comment type="catalytic activity">
    <reaction evidence="1 8">
        <text>L-alanine = D-alanine</text>
        <dbReference type="Rhea" id="RHEA:20249"/>
        <dbReference type="ChEBI" id="CHEBI:57416"/>
        <dbReference type="ChEBI" id="CHEBI:57972"/>
        <dbReference type="EC" id="5.1.1.1"/>
    </reaction>
</comment>
<evidence type="ECO:0000256" key="7">
    <source>
        <dbReference type="ARBA" id="ARBA00037912"/>
    </source>
</evidence>
<dbReference type="FunFam" id="3.20.20.10:FF:000002">
    <property type="entry name" value="Alanine racemase"/>
    <property type="match status" value="1"/>
</dbReference>
<evidence type="ECO:0000256" key="1">
    <source>
        <dbReference type="ARBA" id="ARBA00000316"/>
    </source>
</evidence>
<feature type="binding site" evidence="8 10">
    <location>
        <position position="147"/>
    </location>
    <ligand>
        <name>substrate</name>
    </ligand>
</feature>
<organism evidence="12 13">
    <name type="scientific">Haemophilus paraphrohaemolyticus HK411</name>
    <dbReference type="NCBI Taxonomy" id="1095743"/>
    <lineage>
        <taxon>Bacteria</taxon>
        <taxon>Pseudomonadati</taxon>
        <taxon>Pseudomonadota</taxon>
        <taxon>Gammaproteobacteria</taxon>
        <taxon>Pasteurellales</taxon>
        <taxon>Pasteurellaceae</taxon>
        <taxon>Haemophilus</taxon>
    </lineage>
</organism>
<feature type="active site" description="Proton acceptor; specific for L-alanine" evidence="8">
    <location>
        <position position="271"/>
    </location>
</feature>
<dbReference type="eggNOG" id="COG0787">
    <property type="taxonomic scope" value="Bacteria"/>
</dbReference>
<evidence type="ECO:0000256" key="3">
    <source>
        <dbReference type="ARBA" id="ARBA00007880"/>
    </source>
</evidence>
<comment type="cofactor">
    <cofactor evidence="2 8 9">
        <name>pyridoxal 5'-phosphate</name>
        <dbReference type="ChEBI" id="CHEBI:597326"/>
    </cofactor>
</comment>
<dbReference type="SMART" id="SM01005">
    <property type="entry name" value="Ala_racemase_C"/>
    <property type="match status" value="1"/>
</dbReference>
<name>I2NEG4_9PAST</name>
<comment type="caution">
    <text evidence="12">The sequence shown here is derived from an EMBL/GenBank/DDBJ whole genome shotgun (WGS) entry which is preliminary data.</text>
</comment>
<evidence type="ECO:0000256" key="2">
    <source>
        <dbReference type="ARBA" id="ARBA00001933"/>
    </source>
</evidence>
<gene>
    <name evidence="12" type="primary">alr</name>
    <name evidence="12" type="ORF">HMPREF1054_1134</name>
</gene>
<evidence type="ECO:0000313" key="13">
    <source>
        <dbReference type="Proteomes" id="UP000003345"/>
    </source>
</evidence>
<dbReference type="SUPFAM" id="SSF50621">
    <property type="entry name" value="Alanine racemase C-terminal domain-like"/>
    <property type="match status" value="1"/>
</dbReference>
<dbReference type="Pfam" id="PF01168">
    <property type="entry name" value="Ala_racemase_N"/>
    <property type="match status" value="1"/>
</dbReference>
<dbReference type="EMBL" id="AJMU01000069">
    <property type="protein sequence ID" value="EIG24225.1"/>
    <property type="molecule type" value="Genomic_DNA"/>
</dbReference>
<dbReference type="InterPro" id="IPR000821">
    <property type="entry name" value="Ala_racemase"/>
</dbReference>
<feature type="active site" description="Proton acceptor; specific for D-alanine" evidence="8">
    <location>
        <position position="34"/>
    </location>
</feature>
<dbReference type="UniPathway" id="UPA00042">
    <property type="reaction ID" value="UER00497"/>
</dbReference>
<dbReference type="Gene3D" id="3.20.20.10">
    <property type="entry name" value="Alanine racemase"/>
    <property type="match status" value="1"/>
</dbReference>
<reference evidence="12 13" key="1">
    <citation type="submission" date="2012-04" db="EMBL/GenBank/DDBJ databases">
        <authorList>
            <person name="Harkins D.M."/>
            <person name="Madupu R."/>
            <person name="Durkin A.S."/>
            <person name="Torralba M."/>
            <person name="Methe B."/>
            <person name="Sutton G.G."/>
            <person name="Nelson K.E."/>
        </authorList>
    </citation>
    <scope>NUCLEOTIDE SEQUENCE [LARGE SCALE GENOMIC DNA]</scope>
    <source>
        <strain evidence="12 13">HK411</strain>
    </source>
</reference>
<comment type="pathway">
    <text evidence="7 8">Amino-acid biosynthesis; D-alanine biosynthesis; D-alanine from L-alanine: step 1/1.</text>
</comment>
<evidence type="ECO:0000256" key="4">
    <source>
        <dbReference type="ARBA" id="ARBA00013089"/>
    </source>
</evidence>
<dbReference type="Proteomes" id="UP000003345">
    <property type="component" value="Unassembled WGS sequence"/>
</dbReference>
<dbReference type="PANTHER" id="PTHR30511">
    <property type="entry name" value="ALANINE RACEMASE"/>
    <property type="match status" value="1"/>
</dbReference>
<accession>I2NEG4</accession>
<proteinExistence type="inferred from homology"/>
<dbReference type="Pfam" id="PF00842">
    <property type="entry name" value="Ala_racemase_C"/>
    <property type="match status" value="1"/>
</dbReference>
<dbReference type="HAMAP" id="MF_01201">
    <property type="entry name" value="Ala_racemase"/>
    <property type="match status" value="1"/>
</dbReference>
<protein>
    <recommendedName>
        <fullName evidence="4 8">Alanine racemase</fullName>
        <ecNumber evidence="4 8">5.1.1.1</ecNumber>
    </recommendedName>
</protein>
<dbReference type="NCBIfam" id="TIGR00492">
    <property type="entry name" value="alr"/>
    <property type="match status" value="1"/>
</dbReference>
<dbReference type="InterPro" id="IPR011079">
    <property type="entry name" value="Ala_racemase_C"/>
</dbReference>
<sequence length="376" mass="42300">MKPAIATINSAALRHNIQLIKSFAPNQKLLAMIKANAYGQGLLPAAHILADQVDGFGVARLREALEIQETGYTGKILLVEGFFDREELLKTLSRRFDSVIHCYEQLELLEQVAKEWEEEQQKGFWKRKTKIYFPINAWLKIDTGMHRLGVHPEQVDEFYQRLKKCPLVENISFVSHFSRADELDCGYTEKQISTFEQATQAYPKHARSISASSGILYWKQAHYEWVRPGIIMHGISPHYEPITHLGFQPVMTLSSSLIAVRTHKAGEPVGYGGTWVSSKDTKLGVIAMGYGDGYPRNAPEGTPVLINGRKVPIVGRVSMDMLTVDLGANSQDKVGDEAIFWGKDLLIEEVAKHIGVISYELITKLTPRVIFEYKNG</sequence>
<dbReference type="PATRIC" id="fig|1095743.3.peg.1651"/>
<evidence type="ECO:0000256" key="5">
    <source>
        <dbReference type="ARBA" id="ARBA00022898"/>
    </source>
</evidence>
<dbReference type="SUPFAM" id="SSF51419">
    <property type="entry name" value="PLP-binding barrel"/>
    <property type="match status" value="1"/>
</dbReference>
<feature type="modified residue" description="N6-(pyridoxal phosphate)lysine" evidence="8 9">
    <location>
        <position position="34"/>
    </location>
</feature>
<evidence type="ECO:0000256" key="8">
    <source>
        <dbReference type="HAMAP-Rule" id="MF_01201"/>
    </source>
</evidence>
<evidence type="ECO:0000256" key="6">
    <source>
        <dbReference type="ARBA" id="ARBA00023235"/>
    </source>
</evidence>
<dbReference type="GO" id="GO:0008784">
    <property type="term" value="F:alanine racemase activity"/>
    <property type="evidence" value="ECO:0007669"/>
    <property type="project" value="UniProtKB-UniRule"/>
</dbReference>
<dbReference type="PRINTS" id="PR00992">
    <property type="entry name" value="ALARACEMASE"/>
</dbReference>
<comment type="similarity">
    <text evidence="3 8">Belongs to the alanine racemase family.</text>
</comment>
<dbReference type="FunFam" id="2.40.37.10:FF:000002">
    <property type="entry name" value="Alanine racemase"/>
    <property type="match status" value="1"/>
</dbReference>
<feature type="binding site" evidence="8 10">
    <location>
        <position position="319"/>
    </location>
    <ligand>
        <name>substrate</name>
    </ligand>
</feature>
<dbReference type="GO" id="GO:0030632">
    <property type="term" value="P:D-alanine biosynthetic process"/>
    <property type="evidence" value="ECO:0007669"/>
    <property type="project" value="UniProtKB-UniRule"/>
</dbReference>
<dbReference type="Gene3D" id="2.40.37.10">
    <property type="entry name" value="Lyase, Ornithine Decarboxylase, Chain A, domain 1"/>
    <property type="match status" value="1"/>
</dbReference>